<feature type="compositionally biased region" description="Low complexity" evidence="1">
    <location>
        <begin position="16"/>
        <end position="25"/>
    </location>
</feature>
<protein>
    <submittedName>
        <fullName evidence="2">Uncharacterized protein</fullName>
    </submittedName>
</protein>
<dbReference type="EMBL" id="FLUO01000003">
    <property type="protein sequence ID" value="SBW12784.1"/>
    <property type="molecule type" value="Genomic_DNA"/>
</dbReference>
<reference evidence="2" key="1">
    <citation type="submission" date="2016-04" db="EMBL/GenBank/DDBJ databases">
        <authorList>
            <person name="Evans L.H."/>
            <person name="Alamgir A."/>
            <person name="Owens N."/>
            <person name="Weber N.D."/>
            <person name="Virtaneva K."/>
            <person name="Barbian K."/>
            <person name="Babar A."/>
            <person name="Rosenke K."/>
        </authorList>
    </citation>
    <scope>NUCLEOTIDE SEQUENCE</scope>
    <source>
        <strain evidence="2">86</strain>
    </source>
</reference>
<proteinExistence type="predicted"/>
<accession>A0A212KMB0</accession>
<organism evidence="2">
    <name type="scientific">uncultured Alphaproteobacteria bacterium</name>
    <dbReference type="NCBI Taxonomy" id="91750"/>
    <lineage>
        <taxon>Bacteria</taxon>
        <taxon>Pseudomonadati</taxon>
        <taxon>Pseudomonadota</taxon>
        <taxon>Alphaproteobacteria</taxon>
        <taxon>environmental samples</taxon>
    </lineage>
</organism>
<feature type="region of interest" description="Disordered" evidence="1">
    <location>
        <begin position="1"/>
        <end position="25"/>
    </location>
</feature>
<sequence>MSKRFDPSLSHPRPDGPAARPARSGFMPMAEALAEFAAPPAADAPLVAPHEPGTAEFQPPRPLRRAPVRFAHLRADGES</sequence>
<name>A0A212KMB0_9PROT</name>
<evidence type="ECO:0000256" key="1">
    <source>
        <dbReference type="SAM" id="MobiDB-lite"/>
    </source>
</evidence>
<gene>
    <name evidence="2" type="ORF">KL86APRO_30275</name>
</gene>
<feature type="region of interest" description="Disordered" evidence="1">
    <location>
        <begin position="43"/>
        <end position="64"/>
    </location>
</feature>
<dbReference type="AlphaFoldDB" id="A0A212KMB0"/>
<evidence type="ECO:0000313" key="2">
    <source>
        <dbReference type="EMBL" id="SBW12784.1"/>
    </source>
</evidence>